<dbReference type="GO" id="GO:0016020">
    <property type="term" value="C:membrane"/>
    <property type="evidence" value="ECO:0007669"/>
    <property type="project" value="InterPro"/>
</dbReference>
<dbReference type="Proteomes" id="UP000589351">
    <property type="component" value="Unassembled WGS sequence"/>
</dbReference>
<gene>
    <name evidence="1" type="ORF">JEODO184_01736</name>
</gene>
<dbReference type="InterPro" id="IPR043148">
    <property type="entry name" value="TagF_C"/>
</dbReference>
<dbReference type="RefSeq" id="WP_185126242.1">
    <property type="nucleotide sequence ID" value="NZ_CAJEWD010000008.1"/>
</dbReference>
<accession>A0A6V7RPS5</accession>
<dbReference type="InterPro" id="IPR007554">
    <property type="entry name" value="Glycerophosphate_synth"/>
</dbReference>
<dbReference type="Gene3D" id="3.40.50.12580">
    <property type="match status" value="1"/>
</dbReference>
<keyword evidence="1" id="KW-0808">Transferase</keyword>
<evidence type="ECO:0000313" key="1">
    <source>
        <dbReference type="EMBL" id="CAD2079680.1"/>
    </source>
</evidence>
<dbReference type="InterPro" id="IPR051612">
    <property type="entry name" value="Teichoic_Acid_Biosynth"/>
</dbReference>
<dbReference type="EMBL" id="CAJEWD010000008">
    <property type="protein sequence ID" value="CAD2079680.1"/>
    <property type="molecule type" value="Genomic_DNA"/>
</dbReference>
<dbReference type="AlphaFoldDB" id="A0A6V7RPS5"/>
<dbReference type="PANTHER" id="PTHR37316">
    <property type="entry name" value="TEICHOIC ACID GLYCEROL-PHOSPHATE PRIMASE"/>
    <property type="match status" value="1"/>
</dbReference>
<sequence length="880" mass="103087">MSSLKKRLRTILPRSMREMIVKKVTFEDLTVFNHMIVINLSLRNFYNLSSKKNVEFILSDGCYSEQLSYKIEKNSASIFLENEIFKNIQGNSTIKMKVDGKNMIVRPSEDLQNKTSFFKNDKYFNILVNGTIILEPLFSEYNFKEKAVFAEDISTSYERLEVDFKEDMTGYKLAFLYPNKIVELDNIGFNKKIVTNDFDYVTMGRASLYILKDFQMVPVEFSVSDKLLSTKSHTVDITKRTGETLLFIENHIINLSGISYQLKEDTLSLSLNSRDKRALKSLILNDTISETTISYPLYMLEGSYTADIPLDDLMDKFSRKRFSVLTAGHEEMILQPNINDIDQDSLGSREVINYNFEMMKIWFYKRKDSGLGFKVTRPRLRRQVTEIEGNELTGFVSGLENFVESKIYMIFEDRYSKEQVLLPIDNDFSIDLSLIDFIQLKSKGKTIIDIFIGIVHDSGEIVRQVKIKYEFADYKKDNYYGVFDKVDAEGNRHYFLITTTPFDNLKIETFLIPSGIPLPGDKPKKDYQTWLVGERYDTAQDNGYAFYQYLKQHTDIDAYYVIEDTAVDYEKISDDPNVLAFGSKEHYQISFKAGVLLGTHDLENLLPYKPARGFFNYEETIKVFLQHGVLGRKRVEYHKKYYDLPFDLFIVSSQPEKYNVVVKKLGYDEEEVAITGLARFDSLPRNNETKDILLMPTWRDWINTDEQFLDSQYFNYYNNLIHNERLIKILEDNNVQLNFYPHYRAQMYFNSEILNPSNNINFIELGSKKVQDLLIEHSLLITDYSSVSFDFTLMDKPVIYYHFDVRKFFRQGKLRPLHQTFIGEIARTEDELITLIQEQIHRNFKTGNIDISGIFEYQDHDNCLRIYNSVLNKLEKLDHK</sequence>
<keyword evidence="2" id="KW-1185">Reference proteome</keyword>
<organism evidence="1 2">
    <name type="scientific">Jeotgalicoccus meleagridis</name>
    <dbReference type="NCBI Taxonomy" id="2759181"/>
    <lineage>
        <taxon>Bacteria</taxon>
        <taxon>Bacillati</taxon>
        <taxon>Bacillota</taxon>
        <taxon>Bacilli</taxon>
        <taxon>Bacillales</taxon>
        <taxon>Staphylococcaceae</taxon>
        <taxon>Jeotgalicoccus</taxon>
    </lineage>
</organism>
<name>A0A6V7RPS5_9STAP</name>
<dbReference type="SUPFAM" id="SSF53756">
    <property type="entry name" value="UDP-Glycosyltransferase/glycogen phosphorylase"/>
    <property type="match status" value="1"/>
</dbReference>
<dbReference type="GO" id="GO:0047355">
    <property type="term" value="F:CDP-glycerol glycerophosphotransferase activity"/>
    <property type="evidence" value="ECO:0007669"/>
    <property type="project" value="InterPro"/>
</dbReference>
<proteinExistence type="predicted"/>
<comment type="caution">
    <text evidence="1">The sequence shown here is derived from an EMBL/GenBank/DDBJ whole genome shotgun (WGS) entry which is preliminary data.</text>
</comment>
<evidence type="ECO:0000313" key="2">
    <source>
        <dbReference type="Proteomes" id="UP000589351"/>
    </source>
</evidence>
<dbReference type="Pfam" id="PF04464">
    <property type="entry name" value="Glyphos_transf"/>
    <property type="match status" value="1"/>
</dbReference>
<protein>
    <submittedName>
        <fullName evidence="1">CDP-Glycerol:Poly(Glycerophosphate) glycerophosphotransferase</fullName>
    </submittedName>
</protein>
<dbReference type="PANTHER" id="PTHR37316:SF1">
    <property type="entry name" value="TEICHOIC ACID GLYCEROL-PHOSPHATE PRIMASE"/>
    <property type="match status" value="1"/>
</dbReference>
<reference evidence="1 2" key="1">
    <citation type="submission" date="2020-07" db="EMBL/GenBank/DDBJ databases">
        <authorList>
            <person name="Criscuolo A."/>
        </authorList>
    </citation>
    <scope>NUCLEOTIDE SEQUENCE [LARGE SCALE GENOMIC DNA]</scope>
    <source>
        <strain evidence="1">CIP111649</strain>
    </source>
</reference>